<keyword evidence="2" id="KW-0378">Hydrolase</keyword>
<evidence type="ECO:0000256" key="6">
    <source>
        <dbReference type="SAM" id="MobiDB-lite"/>
    </source>
</evidence>
<organism evidence="8 9">
    <name type="scientific">Halomonas tibetensis</name>
    <dbReference type="NCBI Taxonomy" id="2259590"/>
    <lineage>
        <taxon>Bacteria</taxon>
        <taxon>Pseudomonadati</taxon>
        <taxon>Pseudomonadota</taxon>
        <taxon>Gammaproteobacteria</taxon>
        <taxon>Oceanospirillales</taxon>
        <taxon>Halomonadaceae</taxon>
        <taxon>Halomonas</taxon>
    </lineage>
</organism>
<evidence type="ECO:0000313" key="9">
    <source>
        <dbReference type="Proteomes" id="UP001595386"/>
    </source>
</evidence>
<dbReference type="PANTHER" id="PTHR30231:SF4">
    <property type="entry name" value="PROTEIN NEN2"/>
    <property type="match status" value="1"/>
</dbReference>
<keyword evidence="1" id="KW-0540">Nuclease</keyword>
<feature type="region of interest" description="Disordered" evidence="6">
    <location>
        <begin position="351"/>
        <end position="376"/>
    </location>
</feature>
<accession>A0ABV7B7M5</accession>
<dbReference type="SMART" id="SM00479">
    <property type="entry name" value="EXOIII"/>
    <property type="match status" value="1"/>
</dbReference>
<evidence type="ECO:0000256" key="3">
    <source>
        <dbReference type="ARBA" id="ARBA00022839"/>
    </source>
</evidence>
<dbReference type="InterPro" id="IPR036869">
    <property type="entry name" value="J_dom_sf"/>
</dbReference>
<keyword evidence="4" id="KW-0143">Chaperone</keyword>
<dbReference type="GO" id="GO:0004527">
    <property type="term" value="F:exonuclease activity"/>
    <property type="evidence" value="ECO:0007669"/>
    <property type="project" value="UniProtKB-KW"/>
</dbReference>
<dbReference type="SUPFAM" id="SSF53098">
    <property type="entry name" value="Ribonuclease H-like"/>
    <property type="match status" value="1"/>
</dbReference>
<feature type="coiled-coil region" evidence="5">
    <location>
        <begin position="457"/>
        <end position="484"/>
    </location>
</feature>
<dbReference type="SUPFAM" id="SSF46565">
    <property type="entry name" value="Chaperone J-domain"/>
    <property type="match status" value="1"/>
</dbReference>
<evidence type="ECO:0000259" key="7">
    <source>
        <dbReference type="SMART" id="SM00479"/>
    </source>
</evidence>
<keyword evidence="5" id="KW-0175">Coiled coil</keyword>
<keyword evidence="3 8" id="KW-0269">Exonuclease</keyword>
<comment type="caution">
    <text evidence="8">The sequence shown here is derived from an EMBL/GenBank/DDBJ whole genome shotgun (WGS) entry which is preliminary data.</text>
</comment>
<reference evidence="9" key="1">
    <citation type="journal article" date="2019" name="Int. J. Syst. Evol. Microbiol.">
        <title>The Global Catalogue of Microorganisms (GCM) 10K type strain sequencing project: providing services to taxonomists for standard genome sequencing and annotation.</title>
        <authorList>
            <consortium name="The Broad Institute Genomics Platform"/>
            <consortium name="The Broad Institute Genome Sequencing Center for Infectious Disease"/>
            <person name="Wu L."/>
            <person name="Ma J."/>
        </authorList>
    </citation>
    <scope>NUCLEOTIDE SEQUENCE [LARGE SCALE GENOMIC DNA]</scope>
    <source>
        <strain evidence="9">KCTC 52660</strain>
    </source>
</reference>
<protein>
    <submittedName>
        <fullName evidence="8">Exonuclease domain-containing protein</fullName>
    </submittedName>
</protein>
<feature type="coiled-coil region" evidence="5">
    <location>
        <begin position="508"/>
        <end position="535"/>
    </location>
</feature>
<dbReference type="Pfam" id="PF00929">
    <property type="entry name" value="RNase_T"/>
    <property type="match status" value="1"/>
</dbReference>
<evidence type="ECO:0000313" key="8">
    <source>
        <dbReference type="EMBL" id="MFC2993387.1"/>
    </source>
</evidence>
<dbReference type="InterPro" id="IPR012337">
    <property type="entry name" value="RNaseH-like_sf"/>
</dbReference>
<name>A0ABV7B7M5_9GAMM</name>
<evidence type="ECO:0000256" key="5">
    <source>
        <dbReference type="SAM" id="Coils"/>
    </source>
</evidence>
<dbReference type="CDD" id="cd06127">
    <property type="entry name" value="DEDDh"/>
    <property type="match status" value="1"/>
</dbReference>
<evidence type="ECO:0000256" key="1">
    <source>
        <dbReference type="ARBA" id="ARBA00022722"/>
    </source>
</evidence>
<dbReference type="PANTHER" id="PTHR30231">
    <property type="entry name" value="DNA POLYMERASE III SUBUNIT EPSILON"/>
    <property type="match status" value="1"/>
</dbReference>
<dbReference type="Proteomes" id="UP001595386">
    <property type="component" value="Unassembled WGS sequence"/>
</dbReference>
<sequence length="541" mass="61400">MNHASWILLDTETTGLKAPIYAVELAAQRMRGWKPEGPPFHRLLNHNTDIPPEAARVNGYTREILERDGDPPLAVYEAFADYVDGQPLVAYNLRFDLDAVLRPEWQRLGIAPIGCSGFCALRLAQRLLDPVPAGNHKLQTLRQFYRLPQRGAHTALGDVETVADLMQQVLRPLAEERGLETWEAISAFATAPWFPSRIAFGKHKGRRFREALNDSDMYGWLQWLASSSNQRSAEMGRWYLDQLSHSAQASSQPAMVAKVATSDSNELAMFRNPELETLRQLIASARIRLADLEAEYTEEHRGVEVVQSELFTRLRPHYERRDALRLKIHYRRKYLDTLLIDGEAEAEAVTPDYEEARAQTERDYEEAAAEAAESRALSGDEQKELKGLFRKLVGLYHPDRFAHELDKQETYNYLIQEINAARDCGDIERLREIANDPNGFLVRQGLGSLDFSDEAELVNLRQLYETLQERILNLLAEWEQLRDSAEYELYTLSQKQPSLVQEIADQQAAQIAEEIGGLEAEAEQLAEEIAQLTGADDPLGS</sequence>
<dbReference type="InterPro" id="IPR036397">
    <property type="entry name" value="RNaseH_sf"/>
</dbReference>
<proteinExistence type="predicted"/>
<feature type="domain" description="Exonuclease" evidence="7">
    <location>
        <begin position="5"/>
        <end position="175"/>
    </location>
</feature>
<dbReference type="EMBL" id="JBHRSQ010000035">
    <property type="protein sequence ID" value="MFC2993387.1"/>
    <property type="molecule type" value="Genomic_DNA"/>
</dbReference>
<evidence type="ECO:0000256" key="4">
    <source>
        <dbReference type="ARBA" id="ARBA00023186"/>
    </source>
</evidence>
<dbReference type="InterPro" id="IPR013520">
    <property type="entry name" value="Ribonucl_H"/>
</dbReference>
<dbReference type="Gene3D" id="3.30.420.10">
    <property type="entry name" value="Ribonuclease H-like superfamily/Ribonuclease H"/>
    <property type="match status" value="1"/>
</dbReference>
<keyword evidence="9" id="KW-1185">Reference proteome</keyword>
<evidence type="ECO:0000256" key="2">
    <source>
        <dbReference type="ARBA" id="ARBA00022801"/>
    </source>
</evidence>
<dbReference type="RefSeq" id="WP_379760967.1">
    <property type="nucleotide sequence ID" value="NZ_JBHRSQ010000035.1"/>
</dbReference>
<gene>
    <name evidence="8" type="ORF">ACFODV_15310</name>
</gene>